<feature type="transmembrane region" description="Helical" evidence="2">
    <location>
        <begin position="50"/>
        <end position="70"/>
    </location>
</feature>
<keyword evidence="2" id="KW-0812">Transmembrane</keyword>
<feature type="transmembrane region" description="Helical" evidence="2">
    <location>
        <begin position="12"/>
        <end position="30"/>
    </location>
</feature>
<reference evidence="3" key="1">
    <citation type="journal article" date="2020" name="Nature">
        <title>Giant virus diversity and host interactions through global metagenomics.</title>
        <authorList>
            <person name="Schulz F."/>
            <person name="Roux S."/>
            <person name="Paez-Espino D."/>
            <person name="Jungbluth S."/>
            <person name="Walsh D.A."/>
            <person name="Denef V.J."/>
            <person name="McMahon K.D."/>
            <person name="Konstantinidis K.T."/>
            <person name="Eloe-Fadrosh E.A."/>
            <person name="Kyrpides N.C."/>
            <person name="Woyke T."/>
        </authorList>
    </citation>
    <scope>NUCLEOTIDE SEQUENCE</scope>
    <source>
        <strain evidence="3">GVMAG-M-3300021425-14</strain>
    </source>
</reference>
<feature type="compositionally biased region" description="Basic residues" evidence="1">
    <location>
        <begin position="81"/>
        <end position="92"/>
    </location>
</feature>
<keyword evidence="2" id="KW-1133">Transmembrane helix</keyword>
<keyword evidence="2" id="KW-0472">Membrane</keyword>
<proteinExistence type="predicted"/>
<evidence type="ECO:0000256" key="1">
    <source>
        <dbReference type="SAM" id="MobiDB-lite"/>
    </source>
</evidence>
<feature type="compositionally biased region" description="Polar residues" evidence="1">
    <location>
        <begin position="97"/>
        <end position="106"/>
    </location>
</feature>
<sequence>MKIKTPDFLKNKIVLYVVFILAITNVLGFLNNNDFESLTFFIVIGLLSTYFSKNMTVNLLIALIATNVVFASKKVHEGMRSKKRSKKKKGKKEKYTQRNVPSSKPKNLSRDDRIGERIDYASTVEAAYDNLSEMLGKDGVRGLTKETKLLVDQQKELMGNLKDMGPLIKTAQSAIKSMPQLGEINKMMGPLQGTIKQLKGMKK</sequence>
<accession>A0A6C0CP41</accession>
<evidence type="ECO:0000256" key="2">
    <source>
        <dbReference type="SAM" id="Phobius"/>
    </source>
</evidence>
<dbReference type="AlphaFoldDB" id="A0A6C0CP41"/>
<evidence type="ECO:0000313" key="3">
    <source>
        <dbReference type="EMBL" id="QHT05997.1"/>
    </source>
</evidence>
<protein>
    <submittedName>
        <fullName evidence="3">Uncharacterized protein</fullName>
    </submittedName>
</protein>
<feature type="region of interest" description="Disordered" evidence="1">
    <location>
        <begin position="79"/>
        <end position="112"/>
    </location>
</feature>
<dbReference type="EMBL" id="MN739462">
    <property type="protein sequence ID" value="QHT05997.1"/>
    <property type="molecule type" value="Genomic_DNA"/>
</dbReference>
<name>A0A6C0CP41_9ZZZZ</name>
<organism evidence="3">
    <name type="scientific">viral metagenome</name>
    <dbReference type="NCBI Taxonomy" id="1070528"/>
    <lineage>
        <taxon>unclassified sequences</taxon>
        <taxon>metagenomes</taxon>
        <taxon>organismal metagenomes</taxon>
    </lineage>
</organism>